<keyword evidence="1" id="KW-1133">Transmembrane helix</keyword>
<protein>
    <submittedName>
        <fullName evidence="2">Uncharacterized protein</fullName>
    </submittedName>
</protein>
<feature type="transmembrane region" description="Helical" evidence="1">
    <location>
        <begin position="130"/>
        <end position="151"/>
    </location>
</feature>
<feature type="transmembrane region" description="Helical" evidence="1">
    <location>
        <begin position="25"/>
        <end position="45"/>
    </location>
</feature>
<keyword evidence="3" id="KW-1185">Reference proteome</keyword>
<keyword evidence="1" id="KW-0812">Transmembrane</keyword>
<feature type="transmembrane region" description="Helical" evidence="1">
    <location>
        <begin position="88"/>
        <end position="110"/>
    </location>
</feature>
<feature type="transmembrane region" description="Helical" evidence="1">
    <location>
        <begin position="60"/>
        <end position="81"/>
    </location>
</feature>
<evidence type="ECO:0000313" key="3">
    <source>
        <dbReference type="Proteomes" id="UP001156498"/>
    </source>
</evidence>
<evidence type="ECO:0000313" key="2">
    <source>
        <dbReference type="EMBL" id="WAE73719.1"/>
    </source>
</evidence>
<feature type="transmembrane region" description="Helical" evidence="1">
    <location>
        <begin position="228"/>
        <end position="250"/>
    </location>
</feature>
<organism evidence="2 3">
    <name type="scientific">Streptomonospora nanhaiensis</name>
    <dbReference type="NCBI Taxonomy" id="1323731"/>
    <lineage>
        <taxon>Bacteria</taxon>
        <taxon>Bacillati</taxon>
        <taxon>Actinomycetota</taxon>
        <taxon>Actinomycetes</taxon>
        <taxon>Streptosporangiales</taxon>
        <taxon>Nocardiopsidaceae</taxon>
        <taxon>Streptomonospora</taxon>
    </lineage>
</organism>
<proteinExistence type="predicted"/>
<accession>A0ABY6YN88</accession>
<sequence length="335" mass="35256">MNVPTTPRPAPGAFLRTAPDWHRPLMATAALCAVVLAAALVGLAVDDRTLVGRPIWLKPAKFALSIAVYNVTLAWLLSLLVRWRRTGWWLGTLFSAMVLGELAAIGLQAWRGELSHYNYATPFDAAVYNAMAAMIVTAWTANLGIGVLLLVQRVGERSTTWAVRIGTGIALAGMAAAFFMTVPSDQQMVALENGGPGDVIGAHTVGVADGGPGLPVVGWSTVAGDLRVAHFVGIHGLQALVLLALLLVALGRRHPRLEPDAVRLRVVAVVGSAHAALLVLTAWQALRGQSVVRPDAVTLLAAALLAAATAAGLWWALRRRGGGSGRERNRATGRA</sequence>
<dbReference type="EMBL" id="CP113264">
    <property type="protein sequence ID" value="WAE73719.1"/>
    <property type="molecule type" value="Genomic_DNA"/>
</dbReference>
<feature type="transmembrane region" description="Helical" evidence="1">
    <location>
        <begin position="296"/>
        <end position="317"/>
    </location>
</feature>
<keyword evidence="1" id="KW-0472">Membrane</keyword>
<feature type="transmembrane region" description="Helical" evidence="1">
    <location>
        <begin position="262"/>
        <end position="284"/>
    </location>
</feature>
<name>A0ABY6YN88_9ACTN</name>
<dbReference type="RefSeq" id="WP_267947501.1">
    <property type="nucleotide sequence ID" value="NZ_CP113264.1"/>
</dbReference>
<evidence type="ECO:0000256" key="1">
    <source>
        <dbReference type="SAM" id="Phobius"/>
    </source>
</evidence>
<feature type="transmembrane region" description="Helical" evidence="1">
    <location>
        <begin position="163"/>
        <end position="182"/>
    </location>
</feature>
<dbReference type="Proteomes" id="UP001156498">
    <property type="component" value="Chromosome"/>
</dbReference>
<gene>
    <name evidence="2" type="ORF">OUQ99_00905</name>
</gene>
<reference evidence="2 3" key="1">
    <citation type="journal article" date="2013" name="Int. J. Syst. Evol. Microbiol.">
        <title>Description of Streptomonospora sediminis sp. nov. and Streptomonospora nanhaiensis sp. nov., and reclassification of Nocardiopsis arabia Hozzein &amp; Goodfellow 2008 as Streptomonospora arabica comb. nov. and emended description of the genus Streptomonospora.</title>
        <authorList>
            <person name="Zhang D.F."/>
            <person name="Pan H.Q."/>
            <person name="He J."/>
            <person name="Zhang X.M."/>
            <person name="Zhang Y.G."/>
            <person name="Klenk H.P."/>
            <person name="Hu J.C."/>
            <person name="Li W.J."/>
        </authorList>
    </citation>
    <scope>NUCLEOTIDE SEQUENCE [LARGE SCALE GENOMIC DNA]</scope>
    <source>
        <strain evidence="2 3">12A09</strain>
    </source>
</reference>